<dbReference type="PANTHER" id="PTHR32552">
    <property type="entry name" value="FERRICHROME IRON RECEPTOR-RELATED"/>
    <property type="match status" value="1"/>
</dbReference>
<evidence type="ECO:0000313" key="20">
    <source>
        <dbReference type="Proteomes" id="UP000266183"/>
    </source>
</evidence>
<dbReference type="Pfam" id="PF13715">
    <property type="entry name" value="CarbopepD_reg_2"/>
    <property type="match status" value="1"/>
</dbReference>
<dbReference type="InterPro" id="IPR010917">
    <property type="entry name" value="TonB_rcpt_CS"/>
</dbReference>
<evidence type="ECO:0000256" key="1">
    <source>
        <dbReference type="ARBA" id="ARBA00004571"/>
    </source>
</evidence>
<keyword evidence="3 14" id="KW-0813">Transport</keyword>
<evidence type="ECO:0000256" key="5">
    <source>
        <dbReference type="ARBA" id="ARBA00022496"/>
    </source>
</evidence>
<dbReference type="GO" id="GO:0009279">
    <property type="term" value="C:cell outer membrane"/>
    <property type="evidence" value="ECO:0007669"/>
    <property type="project" value="UniProtKB-SubCell"/>
</dbReference>
<dbReference type="InterPro" id="IPR037066">
    <property type="entry name" value="Plug_dom_sf"/>
</dbReference>
<dbReference type="InterPro" id="IPR010105">
    <property type="entry name" value="TonB_sidphr_rcpt"/>
</dbReference>
<evidence type="ECO:0000256" key="7">
    <source>
        <dbReference type="ARBA" id="ARBA00022729"/>
    </source>
</evidence>
<evidence type="ECO:0000256" key="14">
    <source>
        <dbReference type="PROSITE-ProRule" id="PRU01360"/>
    </source>
</evidence>
<dbReference type="Gene3D" id="2.170.130.10">
    <property type="entry name" value="TonB-dependent receptor, plug domain"/>
    <property type="match status" value="1"/>
</dbReference>
<keyword evidence="11 14" id="KW-0472">Membrane</keyword>
<dbReference type="InterPro" id="IPR039426">
    <property type="entry name" value="TonB-dep_rcpt-like"/>
</dbReference>
<evidence type="ECO:0000256" key="12">
    <source>
        <dbReference type="ARBA" id="ARBA00023170"/>
    </source>
</evidence>
<evidence type="ECO:0000256" key="13">
    <source>
        <dbReference type="ARBA" id="ARBA00023237"/>
    </source>
</evidence>
<dbReference type="SUPFAM" id="SSF49452">
    <property type="entry name" value="Starch-binding domain-like"/>
    <property type="match status" value="1"/>
</dbReference>
<dbReference type="GO" id="GO:0015891">
    <property type="term" value="P:siderophore transport"/>
    <property type="evidence" value="ECO:0007669"/>
    <property type="project" value="InterPro"/>
</dbReference>
<evidence type="ECO:0000256" key="3">
    <source>
        <dbReference type="ARBA" id="ARBA00022448"/>
    </source>
</evidence>
<dbReference type="InterPro" id="IPR013784">
    <property type="entry name" value="Carb-bd-like_fold"/>
</dbReference>
<dbReference type="EMBL" id="CP032382">
    <property type="protein sequence ID" value="AYB35356.1"/>
    <property type="molecule type" value="Genomic_DNA"/>
</dbReference>
<keyword evidence="7 16" id="KW-0732">Signal</keyword>
<feature type="signal peptide" evidence="16">
    <location>
        <begin position="1"/>
        <end position="19"/>
    </location>
</feature>
<organism evidence="19 20">
    <name type="scientific">Chryseolinea soli</name>
    <dbReference type="NCBI Taxonomy" id="2321403"/>
    <lineage>
        <taxon>Bacteria</taxon>
        <taxon>Pseudomonadati</taxon>
        <taxon>Bacteroidota</taxon>
        <taxon>Cytophagia</taxon>
        <taxon>Cytophagales</taxon>
        <taxon>Fulvivirgaceae</taxon>
        <taxon>Chryseolinea</taxon>
    </lineage>
</organism>
<evidence type="ECO:0000256" key="10">
    <source>
        <dbReference type="ARBA" id="ARBA00023077"/>
    </source>
</evidence>
<evidence type="ECO:0000256" key="4">
    <source>
        <dbReference type="ARBA" id="ARBA00022452"/>
    </source>
</evidence>
<dbReference type="GO" id="GO:0038023">
    <property type="term" value="F:signaling receptor activity"/>
    <property type="evidence" value="ECO:0007669"/>
    <property type="project" value="InterPro"/>
</dbReference>
<dbReference type="NCBIfam" id="TIGR01783">
    <property type="entry name" value="TonB-siderophor"/>
    <property type="match status" value="1"/>
</dbReference>
<dbReference type="AlphaFoldDB" id="A0A385SXI3"/>
<keyword evidence="4 14" id="KW-1134">Transmembrane beta strand</keyword>
<reference evidence="20" key="1">
    <citation type="submission" date="2018-09" db="EMBL/GenBank/DDBJ databases">
        <title>Chryseolinea sp. KIS68-18 isolated from soil.</title>
        <authorList>
            <person name="Weon H.-Y."/>
            <person name="Kwon S.-W."/>
            <person name="Lee S.A."/>
        </authorList>
    </citation>
    <scope>NUCLEOTIDE SEQUENCE [LARGE SCALE GENOMIC DNA]</scope>
    <source>
        <strain evidence="20">KIS68-18</strain>
    </source>
</reference>
<dbReference type="Pfam" id="PF00593">
    <property type="entry name" value="TonB_dep_Rec_b-barrel"/>
    <property type="match status" value="1"/>
</dbReference>
<keyword evidence="12 19" id="KW-0675">Receptor</keyword>
<dbReference type="Gene3D" id="2.40.170.20">
    <property type="entry name" value="TonB-dependent receptor, beta-barrel domain"/>
    <property type="match status" value="1"/>
</dbReference>
<sequence length="804" mass="87995">MKSVYLFFFFMTCALSTWSQSTGSVQGTIKTSDGNPAEHVNVSLKGTAKGAVADRKGGYEISHIAPGSYTVIASFVGLESQESSIEVKAGEATRVDFILKENAHQLQEVVISGRPKQESVYVSKMPLKNIENPQVYNAVSSDILRQQAITNFDDALRNVPGIHKLWESTGRGVGDGASFYALRGFEAQATMVNGLPGLTNGSLDPANIERIEVIKGPSGTLFGSSLISYGGLINTVTKRPYAGFGGEVGYTAGSFGLNRVTADINTPLTEEGNAILRVNTAYQSENSFQDAGFHKSFFVGPTLSYKASDRLSFLIVTEFMQEEKTNPTMLFLGRDTPLQFANLQALNYNRNLSLTSNDLSMKNPRYNLQAQMNYRLSDKWTSQTVLSRGVAKSEGYYSYLYDNENGKGEFGFWISKQQAQTITTDIQQNFVGDFTIGGLRNRLVFGLDYFDRNIINDGSGYAWVYNVTPQGVVNYVDPYTGVEAAPRYLTRPSIDSILAPSGTSTSNSKDATYSTYISDVINLTPELLAMASLRLDYFDTEGDIGTDQDDYNQTALSPKFGLLYQPIVDRLSVFANYMNGFKNVAPMQVADADGSNPHIKAFQPEHANQMEFGVKTNFLSDRLNATVSYYDIKVDNLVTGDPANINNSLQGGKVESKGFEIDLNANPVEGLNIIAGYSHNESEVLDGDKANVWLETGKRPIYSGPKDLVNAWATYTFNGGDLKGLGFGFGGNRVSDMSVLDSDVTGKFVLPGYTVLNGSVFYNVNGVRIALNVNNITDKAYYTGYSTVNPQKPRNAVISLSYKF</sequence>
<protein>
    <submittedName>
        <fullName evidence="19">TonB-dependent receptor</fullName>
    </submittedName>
</protein>
<dbReference type="RefSeq" id="WP_119758604.1">
    <property type="nucleotide sequence ID" value="NZ_CP032382.1"/>
</dbReference>
<dbReference type="SUPFAM" id="SSF56935">
    <property type="entry name" value="Porins"/>
    <property type="match status" value="1"/>
</dbReference>
<dbReference type="Proteomes" id="UP000266183">
    <property type="component" value="Chromosome"/>
</dbReference>
<feature type="chain" id="PRO_5017435472" evidence="16">
    <location>
        <begin position="20"/>
        <end position="804"/>
    </location>
</feature>
<feature type="domain" description="TonB-dependent receptor plug" evidence="18">
    <location>
        <begin position="130"/>
        <end position="225"/>
    </location>
</feature>
<evidence type="ECO:0000259" key="18">
    <source>
        <dbReference type="Pfam" id="PF07715"/>
    </source>
</evidence>
<evidence type="ECO:0000256" key="15">
    <source>
        <dbReference type="RuleBase" id="RU003357"/>
    </source>
</evidence>
<accession>A0A385SXI3</accession>
<gene>
    <name evidence="19" type="ORF">D4L85_00875</name>
</gene>
<name>A0A385SXI3_9BACT</name>
<comment type="subcellular location">
    <subcellularLocation>
        <location evidence="1 14">Cell outer membrane</location>
        <topology evidence="1 14">Multi-pass membrane protein</topology>
    </subcellularLocation>
</comment>
<evidence type="ECO:0000256" key="8">
    <source>
        <dbReference type="ARBA" id="ARBA00023004"/>
    </source>
</evidence>
<keyword evidence="13 14" id="KW-0998">Cell outer membrane</keyword>
<evidence type="ECO:0000256" key="16">
    <source>
        <dbReference type="SAM" id="SignalP"/>
    </source>
</evidence>
<dbReference type="Pfam" id="PF07715">
    <property type="entry name" value="Plug"/>
    <property type="match status" value="1"/>
</dbReference>
<keyword evidence="9" id="KW-0406">Ion transport</keyword>
<evidence type="ECO:0000256" key="6">
    <source>
        <dbReference type="ARBA" id="ARBA00022692"/>
    </source>
</evidence>
<feature type="domain" description="TonB-dependent receptor-like beta-barrel" evidence="17">
    <location>
        <begin position="337"/>
        <end position="776"/>
    </location>
</feature>
<keyword evidence="20" id="KW-1185">Reference proteome</keyword>
<dbReference type="PROSITE" id="PS01156">
    <property type="entry name" value="TONB_DEPENDENT_REC_2"/>
    <property type="match status" value="1"/>
</dbReference>
<proteinExistence type="inferred from homology"/>
<keyword evidence="5" id="KW-0410">Iron transport</keyword>
<dbReference type="InterPro" id="IPR036942">
    <property type="entry name" value="Beta-barrel_TonB_sf"/>
</dbReference>
<dbReference type="CDD" id="cd01347">
    <property type="entry name" value="ligand_gated_channel"/>
    <property type="match status" value="1"/>
</dbReference>
<comment type="similarity">
    <text evidence="2 14 15">Belongs to the TonB-dependent receptor family.</text>
</comment>
<evidence type="ECO:0000256" key="9">
    <source>
        <dbReference type="ARBA" id="ARBA00023065"/>
    </source>
</evidence>
<keyword evidence="6 14" id="KW-0812">Transmembrane</keyword>
<dbReference type="PANTHER" id="PTHR32552:SF68">
    <property type="entry name" value="FERRICHROME OUTER MEMBRANE TRANSPORTER_PHAGE RECEPTOR"/>
    <property type="match status" value="1"/>
</dbReference>
<keyword evidence="8" id="KW-0408">Iron</keyword>
<evidence type="ECO:0000259" key="17">
    <source>
        <dbReference type="Pfam" id="PF00593"/>
    </source>
</evidence>
<evidence type="ECO:0000256" key="11">
    <source>
        <dbReference type="ARBA" id="ARBA00023136"/>
    </source>
</evidence>
<dbReference type="Gene3D" id="2.60.40.1120">
    <property type="entry name" value="Carboxypeptidase-like, regulatory domain"/>
    <property type="match status" value="1"/>
</dbReference>
<dbReference type="InterPro" id="IPR000531">
    <property type="entry name" value="Beta-barrel_TonB"/>
</dbReference>
<dbReference type="GO" id="GO:0030246">
    <property type="term" value="F:carbohydrate binding"/>
    <property type="evidence" value="ECO:0007669"/>
    <property type="project" value="InterPro"/>
</dbReference>
<keyword evidence="10 15" id="KW-0798">TonB box</keyword>
<dbReference type="OrthoDB" id="9758472at2"/>
<dbReference type="PROSITE" id="PS52016">
    <property type="entry name" value="TONB_DEPENDENT_REC_3"/>
    <property type="match status" value="1"/>
</dbReference>
<evidence type="ECO:0000256" key="2">
    <source>
        <dbReference type="ARBA" id="ARBA00009810"/>
    </source>
</evidence>
<evidence type="ECO:0000313" key="19">
    <source>
        <dbReference type="EMBL" id="AYB35356.1"/>
    </source>
</evidence>
<dbReference type="InterPro" id="IPR012910">
    <property type="entry name" value="Plug_dom"/>
</dbReference>
<dbReference type="KEGG" id="chk:D4L85_00875"/>
<dbReference type="GO" id="GO:0015344">
    <property type="term" value="F:siderophore uptake transmembrane transporter activity"/>
    <property type="evidence" value="ECO:0007669"/>
    <property type="project" value="TreeGrafter"/>
</dbReference>